<dbReference type="EMBL" id="NCUO01000010">
    <property type="protein sequence ID" value="ORO62110.1"/>
    <property type="molecule type" value="Genomic_DNA"/>
</dbReference>
<comment type="caution">
    <text evidence="1">The sequence shown here is derived from an EMBL/GenBank/DDBJ whole genome shotgun (WGS) entry which is preliminary data.</text>
</comment>
<organism evidence="1 2">
    <name type="scientific">Streptococcus oralis subsp. oralis</name>
    <dbReference type="NCBI Taxonomy" id="1891914"/>
    <lineage>
        <taxon>Bacteria</taxon>
        <taxon>Bacillati</taxon>
        <taxon>Bacillota</taxon>
        <taxon>Bacilli</taxon>
        <taxon>Lactobacillales</taxon>
        <taxon>Streptococcaceae</taxon>
        <taxon>Streptococcus</taxon>
    </lineage>
</organism>
<accession>A0A1X1HMF1</accession>
<evidence type="ECO:0000313" key="1">
    <source>
        <dbReference type="EMBL" id="ORO62110.1"/>
    </source>
</evidence>
<sequence length="59" mass="6984">MLKDEFRPIDGKVLTIGRSPKEKIYMVPKAVFDLPKKERGLISWDCTDYNLLNQFKRLK</sequence>
<reference evidence="1 2" key="1">
    <citation type="journal article" date="2016" name="Eur. J. Clin. Microbiol. Infect. Dis.">
        <title>Whole genome sequencing as a tool for phylogenetic analysis of clinical strains of Mitis group streptococci.</title>
        <authorList>
            <person name="Rasmussen L.H."/>
            <person name="Dargis R."/>
            <person name="Hojholt K."/>
            <person name="Christensen J.J."/>
            <person name="Skovgaard O."/>
            <person name="Justesen U.S."/>
            <person name="Rosenvinge F.S."/>
            <person name="Moser C."/>
            <person name="Lukjancenko O."/>
            <person name="Rasmussen S."/>
            <person name="Nielsen X.C."/>
        </authorList>
    </citation>
    <scope>NUCLEOTIDE SEQUENCE [LARGE SCALE GENOMIC DNA]</scope>
    <source>
        <strain evidence="1 2">OD_336064_07</strain>
    </source>
</reference>
<proteinExistence type="predicted"/>
<dbReference type="Proteomes" id="UP000193121">
    <property type="component" value="Unassembled WGS sequence"/>
</dbReference>
<dbReference type="RefSeq" id="WP_084944166.1">
    <property type="nucleotide sequence ID" value="NZ_NCUO01000010.1"/>
</dbReference>
<dbReference type="AlphaFoldDB" id="A0A1X1HMF1"/>
<protein>
    <submittedName>
        <fullName evidence="1">Uncharacterized protein</fullName>
    </submittedName>
</protein>
<gene>
    <name evidence="1" type="ORF">B7717_03155</name>
</gene>
<evidence type="ECO:0000313" key="2">
    <source>
        <dbReference type="Proteomes" id="UP000193121"/>
    </source>
</evidence>
<name>A0A1X1HMF1_STROR</name>